<dbReference type="AlphaFoldDB" id="A0AAJ7T321"/>
<dbReference type="GO" id="GO:0006289">
    <property type="term" value="P:nucleotide-excision repair"/>
    <property type="evidence" value="ECO:0007669"/>
    <property type="project" value="TreeGrafter"/>
</dbReference>
<gene>
    <name evidence="2 3 4" type="primary">FANCC</name>
</gene>
<dbReference type="GO" id="GO:0043240">
    <property type="term" value="C:Fanconi anaemia nuclear complex"/>
    <property type="evidence" value="ECO:0007669"/>
    <property type="project" value="InterPro"/>
</dbReference>
<reference evidence="2 4" key="1">
    <citation type="submission" date="2025-04" db="UniProtKB">
        <authorList>
            <consortium name="RefSeq"/>
        </authorList>
    </citation>
    <scope>IDENTIFICATION</scope>
    <source>
        <tissue evidence="2 4">Sperm</tissue>
    </source>
</reference>
<dbReference type="PANTHER" id="PTHR16798:SF0">
    <property type="entry name" value="FANCONI ANEMIA GROUP C PROTEIN"/>
    <property type="match status" value="1"/>
</dbReference>
<proteinExistence type="predicted"/>
<dbReference type="InterPro" id="IPR000686">
    <property type="entry name" value="FANCC"/>
</dbReference>
<sequence>MAERGVNDDLEFWLQKAKEWEHLCTQETAGHVTDAILADICFRLPALQEFLAKLCDITSHGGVTGAIRRFPLIGQLLGRLCCNVAVVSNGESIRGLRRCLGNFYTAQPGTALERKANEWLQNMVSALLGPHYSRGTEEIQFFVDVLGCSPDVYNHQQNLHMVNSLVKELSGSHWRPGHQSTGACRDATLHSLSLACWPALDLPAMLPLVETLLCCHGEGTEEALATGFLQAAGDALASGRLQLSRAAKESLWLRHLPSLEAAVLALVERVAALPPGSAPGRLQSLTEESHLPAACVDHPVLFGAVLGILRALLADAAGAWPVSAIARRFTASFLRARQQDDVQQVRIPLHLYFPALLRPLLPLILQPCEDLPLKSWHPHLLRITSGTLNILRNLTASQTAERHELWTLLVQCGDWADVVLQETLTASPGELDTLLSFLGFYHWPWLTEQQRLDAQASLKATCVCLRDLLDADGLDPSDVTAILPSVHTRVTDVTNQLAVYFLIFAESGRGISEEVLKQMRCPCELVDTLAAAAAWVERARAQPGDPASARAAAIVRRVLSEWRGDEGLGVPR</sequence>
<dbReference type="RefSeq" id="XP_032809436.1">
    <property type="nucleotide sequence ID" value="XM_032953545.1"/>
</dbReference>
<keyword evidence="1" id="KW-1185">Reference proteome</keyword>
<organism evidence="1 2">
    <name type="scientific">Petromyzon marinus</name>
    <name type="common">Sea lamprey</name>
    <dbReference type="NCBI Taxonomy" id="7757"/>
    <lineage>
        <taxon>Eukaryota</taxon>
        <taxon>Metazoa</taxon>
        <taxon>Chordata</taxon>
        <taxon>Craniata</taxon>
        <taxon>Vertebrata</taxon>
        <taxon>Cyclostomata</taxon>
        <taxon>Hyperoartia</taxon>
        <taxon>Petromyzontiformes</taxon>
        <taxon>Petromyzontidae</taxon>
        <taxon>Petromyzon</taxon>
    </lineage>
</organism>
<reference evidence="1" key="2">
    <citation type="submission" date="2025-05" db="UniProtKB">
        <authorList>
            <consortium name="RefSeq"/>
        </authorList>
    </citation>
    <scope>NUCLEOTIDE SEQUENCE [LARGE SCALE GENOMIC DNA]</scope>
    <source>
        <tissue evidence="3">Sperm</tissue>
    </source>
</reference>
<dbReference type="CTD" id="2176"/>
<dbReference type="Proteomes" id="UP001318040">
    <property type="component" value="Chromosome 1"/>
</dbReference>
<dbReference type="GO" id="GO:0036297">
    <property type="term" value="P:interstrand cross-link repair"/>
    <property type="evidence" value="ECO:0007669"/>
    <property type="project" value="InterPro"/>
</dbReference>
<dbReference type="Pfam" id="PF02106">
    <property type="entry name" value="Fanconi_C"/>
    <property type="match status" value="1"/>
</dbReference>
<dbReference type="KEGG" id="pmrn:116942014"/>
<protein>
    <submittedName>
        <fullName evidence="2 3">Fanconi anemia group C protein</fullName>
    </submittedName>
</protein>
<accession>A0AAJ7T321</accession>
<dbReference type="RefSeq" id="XP_032809416.1">
    <property type="nucleotide sequence ID" value="XM_032953525.1"/>
</dbReference>
<evidence type="ECO:0000313" key="3">
    <source>
        <dbReference type="RefSeq" id="XP_032809426.1"/>
    </source>
</evidence>
<dbReference type="RefSeq" id="XP_032809426.1">
    <property type="nucleotide sequence ID" value="XM_032953535.1"/>
</dbReference>
<evidence type="ECO:0000313" key="1">
    <source>
        <dbReference type="Proteomes" id="UP001318040"/>
    </source>
</evidence>
<dbReference type="PANTHER" id="PTHR16798">
    <property type="entry name" value="FANCONI ANEMIA GROUP C PROTEIN FANCC"/>
    <property type="match status" value="1"/>
</dbReference>
<dbReference type="PRINTS" id="PR00494">
    <property type="entry name" value="FANCONICGENE"/>
</dbReference>
<name>A0AAJ7T321_PETMA</name>
<evidence type="ECO:0000313" key="4">
    <source>
        <dbReference type="RefSeq" id="XP_032809436.1"/>
    </source>
</evidence>
<evidence type="ECO:0000313" key="2">
    <source>
        <dbReference type="RefSeq" id="XP_032809416.1"/>
    </source>
</evidence>
<dbReference type="GO" id="GO:0034599">
    <property type="term" value="P:cellular response to oxidative stress"/>
    <property type="evidence" value="ECO:0007669"/>
    <property type="project" value="TreeGrafter"/>
</dbReference>